<evidence type="ECO:0000256" key="1">
    <source>
        <dbReference type="SAM" id="Phobius"/>
    </source>
</evidence>
<evidence type="ECO:0000313" key="2">
    <source>
        <dbReference type="EMBL" id="OCT55287.1"/>
    </source>
</evidence>
<reference evidence="2" key="1">
    <citation type="submission" date="2016-05" db="EMBL/GenBank/DDBJ databases">
        <title>WGS assembly of Xenopus laevis.</title>
        <authorList>
            <person name="Session A."/>
            <person name="Uno Y."/>
            <person name="Kwon T."/>
            <person name="Chapman J."/>
            <person name="Toyoda A."/>
            <person name="Takahashi S."/>
            <person name="Fukui A."/>
            <person name="Hikosaka A."/>
            <person name="Putnam N."/>
            <person name="Stites J."/>
            <person name="Van Heeringen S."/>
            <person name="Quigley I."/>
            <person name="Heinz S."/>
            <person name="Hellsten U."/>
            <person name="Lyons J."/>
            <person name="Suzuki A."/>
            <person name="Kondo M."/>
            <person name="Ogino H."/>
            <person name="Ochi H."/>
            <person name="Bogdanovic O."/>
            <person name="Lister R."/>
            <person name="Georgiou G."/>
            <person name="Paranjpe S."/>
            <person name="Van Kruijsbergen I."/>
            <person name="Mozaffari S."/>
            <person name="Shu S."/>
            <person name="Schmutz J."/>
            <person name="Jenkins J."/>
            <person name="Grimwood J."/>
            <person name="Carlson J."/>
            <person name="Mitros T."/>
            <person name="Simakov O."/>
            <person name="Heald R."/>
            <person name="Miller K."/>
            <person name="Haudenschild C."/>
            <person name="Kuroki Y."/>
            <person name="Tanaka T."/>
            <person name="Michiue T."/>
            <person name="Watanabe M."/>
            <person name="Kinoshita T."/>
            <person name="Ohta Y."/>
            <person name="Mawaribuchi S."/>
            <person name="Suzuki Y."/>
            <person name="Haramoto Y."/>
            <person name="Yamamoto T."/>
            <person name="Takagi C."/>
            <person name="Kitzman J."/>
            <person name="Shendure J."/>
            <person name="Nakayama T."/>
            <person name="Izutsu Y."/>
            <person name="Robert J."/>
            <person name="Dichmann D."/>
            <person name="Flajnik M."/>
            <person name="Houston D."/>
            <person name="Marcotte E."/>
            <person name="Wallingford J."/>
            <person name="Ito Y."/>
            <person name="Asashima M."/>
            <person name="Ueno N."/>
            <person name="Matsuda Y."/>
            <person name="Jan Veenstra G."/>
            <person name="Fujiyama A."/>
            <person name="Harland R."/>
            <person name="Taira M."/>
            <person name="Rokhsar D.S."/>
        </authorList>
    </citation>
    <scope>NUCLEOTIDE SEQUENCE</scope>
    <source>
        <strain evidence="2">J</strain>
        <tissue evidence="2">Blood</tissue>
    </source>
</reference>
<keyword evidence="1" id="KW-0472">Membrane</keyword>
<proteinExistence type="predicted"/>
<gene>
    <name evidence="2" type="ORF">XELAEV_18003243mg</name>
</gene>
<sequence length="71" mass="8230">MFLKALTLQHPHFASSVQSDNVHCISYLKDSHTVLLTMSIFFFFYNTHCAVVFLYINPQLLVRCKASKICF</sequence>
<protein>
    <submittedName>
        <fullName evidence="2">Uncharacterized protein</fullName>
    </submittedName>
</protein>
<dbReference type="EMBL" id="KV505542">
    <property type="protein sequence ID" value="OCT55287.1"/>
    <property type="molecule type" value="Genomic_DNA"/>
</dbReference>
<keyword evidence="1" id="KW-1133">Transmembrane helix</keyword>
<keyword evidence="1" id="KW-0812">Transmembrane</keyword>
<dbReference type="AlphaFoldDB" id="A0A974BNQ4"/>
<organism evidence="2">
    <name type="scientific">Xenopus laevis</name>
    <name type="common">African clawed frog</name>
    <dbReference type="NCBI Taxonomy" id="8355"/>
    <lineage>
        <taxon>Eukaryota</taxon>
        <taxon>Metazoa</taxon>
        <taxon>Chordata</taxon>
        <taxon>Craniata</taxon>
        <taxon>Vertebrata</taxon>
        <taxon>Euteleostomi</taxon>
        <taxon>Amphibia</taxon>
        <taxon>Batrachia</taxon>
        <taxon>Anura</taxon>
        <taxon>Pipoidea</taxon>
        <taxon>Pipidae</taxon>
        <taxon>Xenopodinae</taxon>
        <taxon>Xenopus</taxon>
        <taxon>Xenopus</taxon>
    </lineage>
</organism>
<name>A0A974BNQ4_XENLA</name>
<accession>A0A974BNQ4</accession>
<feature type="transmembrane region" description="Helical" evidence="1">
    <location>
        <begin position="35"/>
        <end position="56"/>
    </location>
</feature>
<dbReference type="Proteomes" id="UP000694892">
    <property type="component" value="Unassembled WGS sequence"/>
</dbReference>